<evidence type="ECO:0000259" key="15">
    <source>
        <dbReference type="PROSITE" id="PS50109"/>
    </source>
</evidence>
<dbReference type="PANTHER" id="PTHR43065">
    <property type="entry name" value="SENSOR HISTIDINE KINASE"/>
    <property type="match status" value="1"/>
</dbReference>
<dbReference type="CDD" id="cd00082">
    <property type="entry name" value="HisKA"/>
    <property type="match status" value="1"/>
</dbReference>
<evidence type="ECO:0000256" key="11">
    <source>
        <dbReference type="ARBA" id="ARBA00022989"/>
    </source>
</evidence>
<evidence type="ECO:0000256" key="8">
    <source>
        <dbReference type="ARBA" id="ARBA00022741"/>
    </source>
</evidence>
<evidence type="ECO:0000313" key="17">
    <source>
        <dbReference type="EMBL" id="MFC3854069.1"/>
    </source>
</evidence>
<dbReference type="InterPro" id="IPR038377">
    <property type="entry name" value="Na/Glc_symporter_sf"/>
</dbReference>
<evidence type="ECO:0000256" key="14">
    <source>
        <dbReference type="SAM" id="Phobius"/>
    </source>
</evidence>
<dbReference type="SUPFAM" id="SSF55785">
    <property type="entry name" value="PYP-like sensor domain (PAS domain)"/>
    <property type="match status" value="1"/>
</dbReference>
<dbReference type="InterPro" id="IPR036097">
    <property type="entry name" value="HisK_dim/P_sf"/>
</dbReference>
<proteinExistence type="inferred from homology"/>
<reference evidence="18" key="1">
    <citation type="journal article" date="2019" name="Int. J. Syst. Evol. Microbiol.">
        <title>The Global Catalogue of Microorganisms (GCM) 10K type strain sequencing project: providing services to taxonomists for standard genome sequencing and annotation.</title>
        <authorList>
            <consortium name="The Broad Institute Genomics Platform"/>
            <consortium name="The Broad Institute Genome Sequencing Center for Infectious Disease"/>
            <person name="Wu L."/>
            <person name="Ma J."/>
        </authorList>
    </citation>
    <scope>NUCLEOTIDE SEQUENCE [LARGE SCALE GENOMIC DNA]</scope>
    <source>
        <strain evidence="18">IBRC 10765</strain>
    </source>
</reference>
<evidence type="ECO:0000256" key="1">
    <source>
        <dbReference type="ARBA" id="ARBA00000085"/>
    </source>
</evidence>
<feature type="transmembrane region" description="Helical" evidence="14">
    <location>
        <begin position="272"/>
        <end position="293"/>
    </location>
</feature>
<feature type="transmembrane region" description="Helical" evidence="14">
    <location>
        <begin position="6"/>
        <end position="27"/>
    </location>
</feature>
<dbReference type="PROSITE" id="PS50112">
    <property type="entry name" value="PAS"/>
    <property type="match status" value="1"/>
</dbReference>
<sequence length="987" mass="108528">MSFSLGILLGCLAGYLALLGLVAIASDRGWLTRRWSENPLIYTLALSIYFSAWAFMGSLALAYQFQAGFLTLYVGVVLLFVAAPVLVRPVLRIAQSYQLGSLADMMAFRFRSRSAGTWVALALTLTALPLLALQIRILSDSVQFLLPGTPVLHIAAAFGAVAVILTMLLSDRQRTPTQRHHSLVMVLALDGAWKLAVMLGLGGFVVWQLFAGPADLWNWQLQEAERYLRYNPRLALAPGLTMVIMFVLAPIVFPHMFHILVREHPDRSEPRWLQWGLPVYAALFALPVLPILWGGIRLNFPTAAELFVLSIPTFMSFPELTLALFVAVASAALTTTVVTALALASMWVNHGVLPYFPPRRESADIYRWLLWMRRGIVAALLALSVLVALLLHDQQSLTQLGLVTFASALQFIPGLIGLLYWPGASRRGFVGGLIGGMGSWLLLMGLPLLLAPGLLPFPLPATIAVLGDEWFTSSLLALLINLSLFVGLSIRYPPSRRELAAASACSQNAPLSPSRRALRAHNAREFVQQLARPLGQVTAEREVDRALNELGYTSAEYRPFALRRLRDRLEVNLSGLMGPSVAQALVERYLAVDSNEIDPATEDLYLVENRLEGLHTQLTGMARELDQLRRFHRDTLMRLPIGVFSLAADGEILLWNRVMEQLVGLTAEQVLGTRLNALPPAWHELLSQFVNDQQTDAATLPLDTDEGRRWLSLHRSAPDAHASAQSSVESAAVVVLVDDQTQTKLLEDELIHNERLAAIGSLSAGVAHEIGNPITGIDSLAQELKYISQDKDVQDVAVQIREQTQRVTTIVQSLVSYAHAGQSKRQGDHSPHALHEIVQDAVNLLQLSKDKKPVVLLNTVPPELIVLCDPQRLGQVFINLLTNARDASKPRDEILIAALADAHRIHIEVVDRGTGIPDAVKDRILEPFFTTKEVGKGTGLGLALASNIIEEHFGSLEFESPAFRLEGRGTRVIITLPRYSSDTESAE</sequence>
<dbReference type="RefSeq" id="WP_380697973.1">
    <property type="nucleotide sequence ID" value="NZ_JBHRYR010000004.1"/>
</dbReference>
<evidence type="ECO:0000313" key="18">
    <source>
        <dbReference type="Proteomes" id="UP001595617"/>
    </source>
</evidence>
<comment type="catalytic activity">
    <reaction evidence="1">
        <text>ATP + protein L-histidine = ADP + protein N-phospho-L-histidine.</text>
        <dbReference type="EC" id="2.7.13.3"/>
    </reaction>
</comment>
<keyword evidence="9" id="KW-0418">Kinase</keyword>
<protein>
    <recommendedName>
        <fullName evidence="4">histidine kinase</fullName>
        <ecNumber evidence="4">2.7.13.3</ecNumber>
    </recommendedName>
</protein>
<dbReference type="SMART" id="SM00388">
    <property type="entry name" value="HisKA"/>
    <property type="match status" value="1"/>
</dbReference>
<evidence type="ECO:0000256" key="4">
    <source>
        <dbReference type="ARBA" id="ARBA00012438"/>
    </source>
</evidence>
<keyword evidence="10 17" id="KW-0067">ATP-binding</keyword>
<accession>A0ABV7ZZQ8</accession>
<dbReference type="PANTHER" id="PTHR43065:SF10">
    <property type="entry name" value="PEROXIDE STRESS-ACTIVATED HISTIDINE KINASE MAK3"/>
    <property type="match status" value="1"/>
</dbReference>
<keyword evidence="8" id="KW-0547">Nucleotide-binding</keyword>
<dbReference type="InterPro" id="IPR005467">
    <property type="entry name" value="His_kinase_dom"/>
</dbReference>
<dbReference type="SMART" id="SM00091">
    <property type="entry name" value="PAS"/>
    <property type="match status" value="1"/>
</dbReference>
<evidence type="ECO:0000256" key="7">
    <source>
        <dbReference type="ARBA" id="ARBA00022692"/>
    </source>
</evidence>
<feature type="transmembrane region" description="Helical" evidence="14">
    <location>
        <begin position="235"/>
        <end position="260"/>
    </location>
</feature>
<dbReference type="GO" id="GO:0005524">
    <property type="term" value="F:ATP binding"/>
    <property type="evidence" value="ECO:0007669"/>
    <property type="project" value="UniProtKB-KW"/>
</dbReference>
<dbReference type="InterPro" id="IPR000014">
    <property type="entry name" value="PAS"/>
</dbReference>
<keyword evidence="7 14" id="KW-0812">Transmembrane</keyword>
<keyword evidence="11 14" id="KW-1133">Transmembrane helix</keyword>
<feature type="transmembrane region" description="Helical" evidence="14">
    <location>
        <begin position="428"/>
        <end position="450"/>
    </location>
</feature>
<feature type="domain" description="Histidine kinase" evidence="15">
    <location>
        <begin position="765"/>
        <end position="980"/>
    </location>
</feature>
<dbReference type="PROSITE" id="PS50109">
    <property type="entry name" value="HIS_KIN"/>
    <property type="match status" value="1"/>
</dbReference>
<dbReference type="EC" id="2.7.13.3" evidence="4"/>
<name>A0ABV7ZZQ8_9GAMM</name>
<dbReference type="Pfam" id="PF02518">
    <property type="entry name" value="HATPase_c"/>
    <property type="match status" value="1"/>
</dbReference>
<keyword evidence="5" id="KW-0597">Phosphoprotein</keyword>
<comment type="subcellular location">
    <subcellularLocation>
        <location evidence="2">Membrane</location>
        <topology evidence="2">Multi-pass membrane protein</topology>
    </subcellularLocation>
</comment>
<evidence type="ECO:0000256" key="2">
    <source>
        <dbReference type="ARBA" id="ARBA00004141"/>
    </source>
</evidence>
<feature type="transmembrane region" description="Helical" evidence="14">
    <location>
        <begin position="397"/>
        <end position="421"/>
    </location>
</feature>
<feature type="transmembrane region" description="Helical" evidence="14">
    <location>
        <begin position="368"/>
        <end position="391"/>
    </location>
</feature>
<keyword evidence="12" id="KW-0902">Two-component regulatory system</keyword>
<feature type="transmembrane region" description="Helical" evidence="14">
    <location>
        <begin position="182"/>
        <end position="210"/>
    </location>
</feature>
<comment type="caution">
    <text evidence="17">The sequence shown here is derived from an EMBL/GenBank/DDBJ whole genome shotgun (WGS) entry which is preliminary data.</text>
</comment>
<dbReference type="SUPFAM" id="SSF47384">
    <property type="entry name" value="Homodimeric domain of signal transducing histidine kinase"/>
    <property type="match status" value="1"/>
</dbReference>
<dbReference type="InterPro" id="IPR003661">
    <property type="entry name" value="HisK_dim/P_dom"/>
</dbReference>
<dbReference type="Proteomes" id="UP001595617">
    <property type="component" value="Unassembled WGS sequence"/>
</dbReference>
<dbReference type="Pfam" id="PF00512">
    <property type="entry name" value="HisKA"/>
    <property type="match status" value="1"/>
</dbReference>
<dbReference type="Pfam" id="PF00989">
    <property type="entry name" value="PAS"/>
    <property type="match status" value="1"/>
</dbReference>
<dbReference type="SUPFAM" id="SSF55874">
    <property type="entry name" value="ATPase domain of HSP90 chaperone/DNA topoisomerase II/histidine kinase"/>
    <property type="match status" value="1"/>
</dbReference>
<feature type="transmembrane region" description="Helical" evidence="14">
    <location>
        <begin position="69"/>
        <end position="87"/>
    </location>
</feature>
<evidence type="ECO:0000256" key="6">
    <source>
        <dbReference type="ARBA" id="ARBA00022679"/>
    </source>
</evidence>
<evidence type="ECO:0000256" key="10">
    <source>
        <dbReference type="ARBA" id="ARBA00022840"/>
    </source>
</evidence>
<evidence type="ECO:0000256" key="3">
    <source>
        <dbReference type="ARBA" id="ARBA00006434"/>
    </source>
</evidence>
<dbReference type="InterPro" id="IPR035965">
    <property type="entry name" value="PAS-like_dom_sf"/>
</dbReference>
<dbReference type="SMART" id="SM00387">
    <property type="entry name" value="HATPase_c"/>
    <property type="match status" value="1"/>
</dbReference>
<dbReference type="EMBL" id="JBHRYR010000004">
    <property type="protein sequence ID" value="MFC3854069.1"/>
    <property type="molecule type" value="Genomic_DNA"/>
</dbReference>
<organism evidence="17 18">
    <name type="scientific">Saccharospirillum mangrovi</name>
    <dbReference type="NCBI Taxonomy" id="2161747"/>
    <lineage>
        <taxon>Bacteria</taxon>
        <taxon>Pseudomonadati</taxon>
        <taxon>Pseudomonadota</taxon>
        <taxon>Gammaproteobacteria</taxon>
        <taxon>Oceanospirillales</taxon>
        <taxon>Saccharospirillaceae</taxon>
        <taxon>Saccharospirillum</taxon>
    </lineage>
</organism>
<feature type="transmembrane region" description="Helical" evidence="14">
    <location>
        <begin position="151"/>
        <end position="170"/>
    </location>
</feature>
<dbReference type="PRINTS" id="PR00344">
    <property type="entry name" value="BCTRLSENSOR"/>
</dbReference>
<dbReference type="InterPro" id="IPR003594">
    <property type="entry name" value="HATPase_dom"/>
</dbReference>
<evidence type="ECO:0000256" key="12">
    <source>
        <dbReference type="ARBA" id="ARBA00023012"/>
    </source>
</evidence>
<dbReference type="InterPro" id="IPR001734">
    <property type="entry name" value="Na/solute_symporter"/>
</dbReference>
<keyword evidence="13 14" id="KW-0472">Membrane</keyword>
<dbReference type="Gene3D" id="3.30.565.10">
    <property type="entry name" value="Histidine kinase-like ATPase, C-terminal domain"/>
    <property type="match status" value="1"/>
</dbReference>
<feature type="transmembrane region" description="Helical" evidence="14">
    <location>
        <begin position="322"/>
        <end position="348"/>
    </location>
</feature>
<evidence type="ECO:0000256" key="9">
    <source>
        <dbReference type="ARBA" id="ARBA00022777"/>
    </source>
</evidence>
<dbReference type="Gene3D" id="1.20.1730.10">
    <property type="entry name" value="Sodium/glucose cotransporter"/>
    <property type="match status" value="1"/>
</dbReference>
<gene>
    <name evidence="17" type="ORF">ACFOOG_14595</name>
</gene>
<evidence type="ECO:0000259" key="16">
    <source>
        <dbReference type="PROSITE" id="PS50112"/>
    </source>
</evidence>
<evidence type="ECO:0000256" key="13">
    <source>
        <dbReference type="ARBA" id="ARBA00023136"/>
    </source>
</evidence>
<dbReference type="InterPro" id="IPR004358">
    <property type="entry name" value="Sig_transdc_His_kin-like_C"/>
</dbReference>
<dbReference type="InterPro" id="IPR036890">
    <property type="entry name" value="HATPase_C_sf"/>
</dbReference>
<keyword evidence="18" id="KW-1185">Reference proteome</keyword>
<dbReference type="InterPro" id="IPR013767">
    <property type="entry name" value="PAS_fold"/>
</dbReference>
<feature type="transmembrane region" description="Helical" evidence="14">
    <location>
        <begin position="115"/>
        <end position="139"/>
    </location>
</feature>
<feature type="domain" description="PAS" evidence="16">
    <location>
        <begin position="628"/>
        <end position="672"/>
    </location>
</feature>
<dbReference type="PROSITE" id="PS50283">
    <property type="entry name" value="NA_SOLUT_SYMP_3"/>
    <property type="match status" value="1"/>
</dbReference>
<comment type="similarity">
    <text evidence="3">Belongs to the sodium:solute symporter (SSF) (TC 2.A.21) family.</text>
</comment>
<dbReference type="CDD" id="cd00130">
    <property type="entry name" value="PAS"/>
    <property type="match status" value="1"/>
</dbReference>
<keyword evidence="6" id="KW-0808">Transferase</keyword>
<evidence type="ECO:0000256" key="5">
    <source>
        <dbReference type="ARBA" id="ARBA00022553"/>
    </source>
</evidence>
<dbReference type="Gene3D" id="1.10.287.130">
    <property type="match status" value="1"/>
</dbReference>
<dbReference type="Gene3D" id="3.30.450.20">
    <property type="entry name" value="PAS domain"/>
    <property type="match status" value="1"/>
</dbReference>
<feature type="transmembrane region" description="Helical" evidence="14">
    <location>
        <begin position="39"/>
        <end position="63"/>
    </location>
</feature>